<dbReference type="InterPro" id="IPR004089">
    <property type="entry name" value="MCPsignal_dom"/>
</dbReference>
<dbReference type="SUPFAM" id="SSF58104">
    <property type="entry name" value="Methyl-accepting chemotaxis protein (MCP) signaling domain"/>
    <property type="match status" value="1"/>
</dbReference>
<dbReference type="PROSITE" id="PS50885">
    <property type="entry name" value="HAMP"/>
    <property type="match status" value="2"/>
</dbReference>
<dbReference type="CDD" id="cd06225">
    <property type="entry name" value="HAMP"/>
    <property type="match status" value="1"/>
</dbReference>
<keyword evidence="6 13" id="KW-0812">Transmembrane</keyword>
<dbReference type="NCBIfam" id="TIGR00229">
    <property type="entry name" value="sensory_box"/>
    <property type="match status" value="4"/>
</dbReference>
<feature type="domain" description="PAC" evidence="16">
    <location>
        <begin position="767"/>
        <end position="819"/>
    </location>
</feature>
<dbReference type="PANTHER" id="PTHR43531:SF14">
    <property type="entry name" value="METHYL-ACCEPTING CHEMOTAXIS PROTEIN I-RELATED"/>
    <property type="match status" value="1"/>
</dbReference>
<dbReference type="HOGENOM" id="CLU_000445_107_26_4"/>
<evidence type="ECO:0000256" key="5">
    <source>
        <dbReference type="ARBA" id="ARBA00022519"/>
    </source>
</evidence>
<dbReference type="AlphaFoldDB" id="D7DJ29"/>
<dbReference type="SUPFAM" id="SSF55785">
    <property type="entry name" value="PYP-like sensor domain (PAS domain)"/>
    <property type="match status" value="4"/>
</dbReference>
<sequence length="1168" mass="126248">MKINMPVTNNEIIFDDSQFMLTKTDLKGVITYANQDFIQVSGFSEAELVGSSHNMVRHPDMPVEAFEDMWRSLKAGKPWTGMVKNRTKSGDFYWVEANAAPIEQGGIVTGFLSVRRKPSRQQVEEATAAYRLFKDGKAAGLAIVDGKVVKNSIGNKLKNKIQNTKVGQRLAGIIVLGVVALAVQAAVGLYEINISNNAIKTVQEDRLIPTRDLGQIAKLMLENNTLLRTALSNVEISSAAKKSVLVLKPEEATKASDAIERNIGTISGLWKTYAATYLTPEEKVLAANFTESRGKFVNQGLKPAVLALRSNNYEDAKKYADIAQELFNTSAPVIDVLLRLQNDVAVKEYLAAQSQYRTTKILTFSGLGLISLLLLYVGWIVTRSITKPLSQSINAFGQIMSGNFSTTIEVKGENELSKVLRSLQTMQTILSVNENTLKENAANTKEQAALYEGQLAAISKSTGVIEFSMDGKVTSANDILLNILGYSASETVGQHHSAFVESAYKNSADYRQFWETLNRGEAVTGQFLYKGKEGKEVWLEASYNPILCSAGKPYKVVQYATDITAQKIKNADFEGQIDAISKSQGLIEVCLDGIIIKVNQVYLDMLGYAEAELLGKHISLVLDPTFAKSEAYKTLWDKLRKGGTDTGQYKRIAKDGREVWIQASYNPIYDLKGKPYKIVNYTMDITAQKLQAADNAGQISGIHKTQGVIEFDLTGKILAVNDNFVKVVGYSEKEIVGNHHSMFVEPAYRSSHEYQAFWETLRRGEAQVGQFNRIAKGGNHVWLQAIYNPILDIDGKPFKVVKYAVDITEQRKDAAALAEAVEETQGIIENAQSGDLSGRVSLDGKTGAIGSLCDGVNALMDKMTEVIEQVREAGDTINTAAGEISSGNNDLSQRTEQQASSLEETASSMEELASTVKQNAENAKQANQLAAAASGVAVKGGEVVGQVVNTMSAINSSAKKIEDIISVIDGIAFQTNILALNAAVEAARAGEQGRGFAVVAGEVRNLAQRSATAAKEIKELIADSVSKTAEGTTQVEQAGKTMAEIVSSVQRVTDIMGEISAASSEQSAGIDQVNNAITSMDEVTQQNAALVEQAAAAAESLVEQAVSLTDLVSAFKLMGGSSSSTSNTKSRAPLRLASSHAKAKPVAKPVSAKVVIKTGTDDNEWAEF</sequence>
<comment type="similarity">
    <text evidence="10">Belongs to the methyl-accepting chemotaxis (MCP) protein family.</text>
</comment>
<dbReference type="PROSITE" id="PS50113">
    <property type="entry name" value="PAC"/>
    <property type="match status" value="2"/>
</dbReference>
<dbReference type="InterPro" id="IPR013655">
    <property type="entry name" value="PAS_fold_3"/>
</dbReference>
<dbReference type="GO" id="GO:0007165">
    <property type="term" value="P:signal transduction"/>
    <property type="evidence" value="ECO:0007669"/>
    <property type="project" value="UniProtKB-KW"/>
</dbReference>
<dbReference type="Gene3D" id="1.10.287.950">
    <property type="entry name" value="Methyl-accepting chemotaxis protein"/>
    <property type="match status" value="1"/>
</dbReference>
<dbReference type="GO" id="GO:0006935">
    <property type="term" value="P:chemotaxis"/>
    <property type="evidence" value="ECO:0007669"/>
    <property type="project" value="UniProtKB-KW"/>
</dbReference>
<comment type="subcellular location">
    <subcellularLocation>
        <location evidence="1">Cell inner membrane</location>
        <topology evidence="1">Multi-pass membrane protein</topology>
    </subcellularLocation>
</comment>
<evidence type="ECO:0000256" key="11">
    <source>
        <dbReference type="PROSITE-ProRule" id="PRU00284"/>
    </source>
</evidence>
<organism evidence="18 19">
    <name type="scientific">Methylotenera versatilis (strain 301)</name>
    <dbReference type="NCBI Taxonomy" id="666681"/>
    <lineage>
        <taxon>Bacteria</taxon>
        <taxon>Pseudomonadati</taxon>
        <taxon>Pseudomonadota</taxon>
        <taxon>Betaproteobacteria</taxon>
        <taxon>Nitrosomonadales</taxon>
        <taxon>Methylophilaceae</taxon>
        <taxon>Methylotenera</taxon>
    </lineage>
</organism>
<dbReference type="CDD" id="cd00130">
    <property type="entry name" value="PAS"/>
    <property type="match status" value="4"/>
</dbReference>
<dbReference type="Gene3D" id="3.30.450.20">
    <property type="entry name" value="PAS domain"/>
    <property type="match status" value="4"/>
</dbReference>
<dbReference type="eggNOG" id="COG0840">
    <property type="taxonomic scope" value="Bacteria"/>
</dbReference>
<evidence type="ECO:0000313" key="18">
    <source>
        <dbReference type="EMBL" id="ADI30064.1"/>
    </source>
</evidence>
<feature type="region of interest" description="Disordered" evidence="12">
    <location>
        <begin position="881"/>
        <end position="906"/>
    </location>
</feature>
<feature type="transmembrane region" description="Helical" evidence="13">
    <location>
        <begin position="361"/>
        <end position="381"/>
    </location>
</feature>
<feature type="region of interest" description="Disordered" evidence="12">
    <location>
        <begin position="1119"/>
        <end position="1140"/>
    </location>
</feature>
<dbReference type="Pfam" id="PF00672">
    <property type="entry name" value="HAMP"/>
    <property type="match status" value="1"/>
</dbReference>
<evidence type="ECO:0000256" key="13">
    <source>
        <dbReference type="SAM" id="Phobius"/>
    </source>
</evidence>
<feature type="compositionally biased region" description="Low complexity" evidence="12">
    <location>
        <begin position="1121"/>
        <end position="1130"/>
    </location>
</feature>
<evidence type="ECO:0000256" key="7">
    <source>
        <dbReference type="ARBA" id="ARBA00022989"/>
    </source>
</evidence>
<dbReference type="PANTHER" id="PTHR43531">
    <property type="entry name" value="PROTEIN ICFG"/>
    <property type="match status" value="1"/>
</dbReference>
<dbReference type="FunFam" id="1.10.287.950:FF:000001">
    <property type="entry name" value="Methyl-accepting chemotaxis sensory transducer"/>
    <property type="match status" value="1"/>
</dbReference>
<gene>
    <name evidence="18" type="ordered locus">M301_1684</name>
</gene>
<feature type="domain" description="PAS" evidence="15">
    <location>
        <begin position="708"/>
        <end position="764"/>
    </location>
</feature>
<dbReference type="SMART" id="SM00283">
    <property type="entry name" value="MA"/>
    <property type="match status" value="1"/>
</dbReference>
<evidence type="ECO:0000256" key="12">
    <source>
        <dbReference type="SAM" id="MobiDB-lite"/>
    </source>
</evidence>
<feature type="domain" description="PAC" evidence="16">
    <location>
        <begin position="645"/>
        <end position="697"/>
    </location>
</feature>
<evidence type="ECO:0000256" key="8">
    <source>
        <dbReference type="ARBA" id="ARBA00023136"/>
    </source>
</evidence>
<feature type="domain" description="HAMP" evidence="17">
    <location>
        <begin position="383"/>
        <end position="435"/>
    </location>
</feature>
<evidence type="ECO:0000259" key="14">
    <source>
        <dbReference type="PROSITE" id="PS50111"/>
    </source>
</evidence>
<dbReference type="OrthoDB" id="9765776at2"/>
<feature type="domain" description="PAS" evidence="15">
    <location>
        <begin position="25"/>
        <end position="60"/>
    </location>
</feature>
<dbReference type="eggNOG" id="COG5000">
    <property type="taxonomic scope" value="Bacteria"/>
</dbReference>
<protein>
    <submittedName>
        <fullName evidence="18">Methyl-accepting chemotaxis sensory transducer with Pas/Pac sensor</fullName>
    </submittedName>
</protein>
<dbReference type="GO" id="GO:0005886">
    <property type="term" value="C:plasma membrane"/>
    <property type="evidence" value="ECO:0007669"/>
    <property type="project" value="UniProtKB-SubCell"/>
</dbReference>
<evidence type="ECO:0000256" key="6">
    <source>
        <dbReference type="ARBA" id="ARBA00022692"/>
    </source>
</evidence>
<reference evidence="18 19" key="2">
    <citation type="journal article" date="2011" name="J. Bacteriol.">
        <title>Genomes of three methylotrophs from a single niche uncover genetic and metabolic divergence of Methylophilaceae.</title>
        <authorList>
            <person name="Lapidus A."/>
            <person name="Clum A."/>
            <person name="Labutti K."/>
            <person name="Kaluzhnaya M.G."/>
            <person name="Lim S."/>
            <person name="Beck D.A."/>
            <person name="Glavina Del Rio T."/>
            <person name="Nolan M."/>
            <person name="Mavromatis K."/>
            <person name="Huntemann M."/>
            <person name="Lucas S."/>
            <person name="Lidstrom M.E."/>
            <person name="Ivanova N."/>
            <person name="Chistoserdova L."/>
        </authorList>
    </citation>
    <scope>NUCLEOTIDE SEQUENCE [LARGE SCALE GENOMIC DNA]</scope>
    <source>
        <strain evidence="18 19">301</strain>
    </source>
</reference>
<keyword evidence="19" id="KW-1185">Reference proteome</keyword>
<keyword evidence="7 13" id="KW-1133">Transmembrane helix</keyword>
<dbReference type="CDD" id="cd11386">
    <property type="entry name" value="MCP_signal"/>
    <property type="match status" value="1"/>
</dbReference>
<feature type="compositionally biased region" description="Polar residues" evidence="12">
    <location>
        <begin position="885"/>
        <end position="906"/>
    </location>
</feature>
<evidence type="ECO:0000256" key="4">
    <source>
        <dbReference type="ARBA" id="ARBA00022500"/>
    </source>
</evidence>
<keyword evidence="9 11" id="KW-0807">Transducer</keyword>
<proteinExistence type="inferred from homology"/>
<dbReference type="SMART" id="SM00304">
    <property type="entry name" value="HAMP"/>
    <property type="match status" value="2"/>
</dbReference>
<evidence type="ECO:0000313" key="19">
    <source>
        <dbReference type="Proteomes" id="UP000000383"/>
    </source>
</evidence>
<dbReference type="Pfam" id="PF00015">
    <property type="entry name" value="MCPsignal"/>
    <property type="match status" value="1"/>
</dbReference>
<dbReference type="STRING" id="666681.M301_1684"/>
<dbReference type="EMBL" id="CP002056">
    <property type="protein sequence ID" value="ADI30064.1"/>
    <property type="molecule type" value="Genomic_DNA"/>
</dbReference>
<reference evidence="19" key="1">
    <citation type="submission" date="2010-05" db="EMBL/GenBank/DDBJ databases">
        <title>Complete sequence of Methylotenera sp. 301.</title>
        <authorList>
            <person name="Lucas S."/>
            <person name="Copeland A."/>
            <person name="Lapidus A."/>
            <person name="Cheng J.-F."/>
            <person name="Bruce D."/>
            <person name="Goodwin L."/>
            <person name="Pitluck S."/>
            <person name="Clum A."/>
            <person name="Land M."/>
            <person name="Hauser L."/>
            <person name="Kyrpides N."/>
            <person name="Ivanova N."/>
            <person name="Chistoservova L."/>
            <person name="Kalyuzhnaya M."/>
            <person name="Woyke T."/>
        </authorList>
    </citation>
    <scope>NUCLEOTIDE SEQUENCE [LARGE SCALE GENOMIC DNA]</scope>
    <source>
        <strain evidence="19">301</strain>
    </source>
</reference>
<dbReference type="KEGG" id="meh:M301_1684"/>
<feature type="domain" description="PAS" evidence="15">
    <location>
        <begin position="592"/>
        <end position="624"/>
    </location>
</feature>
<keyword evidence="3" id="KW-0488">Methylation</keyword>
<dbReference type="RefSeq" id="WP_013148376.1">
    <property type="nucleotide sequence ID" value="NC_014207.1"/>
</dbReference>
<keyword evidence="4" id="KW-0145">Chemotaxis</keyword>
<dbReference type="InterPro" id="IPR051310">
    <property type="entry name" value="MCP_chemotaxis"/>
</dbReference>
<dbReference type="InterPro" id="IPR035965">
    <property type="entry name" value="PAS-like_dom_sf"/>
</dbReference>
<evidence type="ECO:0000256" key="9">
    <source>
        <dbReference type="ARBA" id="ARBA00023224"/>
    </source>
</evidence>
<feature type="domain" description="Methyl-accepting transducer" evidence="14">
    <location>
        <begin position="873"/>
        <end position="1102"/>
    </location>
</feature>
<dbReference type="Gene3D" id="6.10.340.10">
    <property type="match status" value="1"/>
</dbReference>
<evidence type="ECO:0000256" key="2">
    <source>
        <dbReference type="ARBA" id="ARBA00022475"/>
    </source>
</evidence>
<dbReference type="InterPro" id="IPR000700">
    <property type="entry name" value="PAS-assoc_C"/>
</dbReference>
<evidence type="ECO:0000259" key="17">
    <source>
        <dbReference type="PROSITE" id="PS50885"/>
    </source>
</evidence>
<dbReference type="Pfam" id="PF08447">
    <property type="entry name" value="PAS_3"/>
    <property type="match status" value="4"/>
</dbReference>
<evidence type="ECO:0000259" key="16">
    <source>
        <dbReference type="PROSITE" id="PS50113"/>
    </source>
</evidence>
<keyword evidence="8 13" id="KW-0472">Membrane</keyword>
<dbReference type="Proteomes" id="UP000000383">
    <property type="component" value="Chromosome"/>
</dbReference>
<dbReference type="InterPro" id="IPR004090">
    <property type="entry name" value="Chemotax_Me-accpt_rcpt"/>
</dbReference>
<keyword evidence="2" id="KW-1003">Cell membrane</keyword>
<evidence type="ECO:0000256" key="10">
    <source>
        <dbReference type="ARBA" id="ARBA00029447"/>
    </source>
</evidence>
<keyword evidence="5" id="KW-0997">Cell inner membrane</keyword>
<dbReference type="PRINTS" id="PR00260">
    <property type="entry name" value="CHEMTRNSDUCR"/>
</dbReference>
<dbReference type="GO" id="GO:0004888">
    <property type="term" value="F:transmembrane signaling receptor activity"/>
    <property type="evidence" value="ECO:0007669"/>
    <property type="project" value="InterPro"/>
</dbReference>
<dbReference type="InterPro" id="IPR003660">
    <property type="entry name" value="HAMP_dom"/>
</dbReference>
<dbReference type="PROSITE" id="PS50111">
    <property type="entry name" value="CHEMOTAXIS_TRANSDUC_2"/>
    <property type="match status" value="1"/>
</dbReference>
<accession>D7DJ29</accession>
<dbReference type="SMART" id="SM00091">
    <property type="entry name" value="PAS"/>
    <property type="match status" value="4"/>
</dbReference>
<feature type="transmembrane region" description="Helical" evidence="13">
    <location>
        <begin position="170"/>
        <end position="190"/>
    </location>
</feature>
<dbReference type="Pfam" id="PF02203">
    <property type="entry name" value="TarH"/>
    <property type="match status" value="1"/>
</dbReference>
<dbReference type="SMART" id="SM00086">
    <property type="entry name" value="PAC"/>
    <property type="match status" value="4"/>
</dbReference>
<dbReference type="InterPro" id="IPR001610">
    <property type="entry name" value="PAC"/>
</dbReference>
<feature type="domain" description="PAS" evidence="15">
    <location>
        <begin position="464"/>
        <end position="494"/>
    </location>
</feature>
<name>D7DJ29_METV0</name>
<dbReference type="InterPro" id="IPR000014">
    <property type="entry name" value="PAS"/>
</dbReference>
<evidence type="ECO:0000256" key="1">
    <source>
        <dbReference type="ARBA" id="ARBA00004429"/>
    </source>
</evidence>
<dbReference type="PROSITE" id="PS50112">
    <property type="entry name" value="PAS"/>
    <property type="match status" value="4"/>
</dbReference>
<dbReference type="InterPro" id="IPR003122">
    <property type="entry name" value="Tar_rcpt_lig-bd"/>
</dbReference>
<feature type="domain" description="HAMP" evidence="17">
    <location>
        <begin position="815"/>
        <end position="868"/>
    </location>
</feature>
<evidence type="ECO:0000259" key="15">
    <source>
        <dbReference type="PROSITE" id="PS50112"/>
    </source>
</evidence>
<evidence type="ECO:0000256" key="3">
    <source>
        <dbReference type="ARBA" id="ARBA00022481"/>
    </source>
</evidence>
<dbReference type="SUPFAM" id="SSF158472">
    <property type="entry name" value="HAMP domain-like"/>
    <property type="match status" value="1"/>
</dbReference>